<dbReference type="Gene3D" id="3.30.420.10">
    <property type="entry name" value="Ribonuclease H-like superfamily/Ribonuclease H"/>
    <property type="match status" value="1"/>
</dbReference>
<dbReference type="InterPro" id="IPR036397">
    <property type="entry name" value="RNaseH_sf"/>
</dbReference>
<keyword evidence="1" id="KW-0378">Hydrolase</keyword>
<keyword evidence="1" id="KW-0255">Endonuclease</keyword>
<dbReference type="CDD" id="cd22992">
    <property type="entry name" value="MOC1"/>
    <property type="match status" value="1"/>
</dbReference>
<dbReference type="SUPFAM" id="SSF53098">
    <property type="entry name" value="Ribonuclease H-like"/>
    <property type="match status" value="1"/>
</dbReference>
<keyword evidence="2" id="KW-1185">Reference proteome</keyword>
<dbReference type="AlphaFoldDB" id="A0A098TQT2"/>
<sequence>MAIDPGLSGAISILHSGTLTAHPRPLAGKELVLGAIAQLIRSANPSLAVLEKVHSMPGQGVSSTFKFGTGYGSILGILVVLGIRTELVPPQTWKRVVLQGTTKDKDAAISYCRRAFPNVALVLPRCRKPHDGIADALCLLEYGRRHLFAERSASN</sequence>
<accession>A0A098TQT2</accession>
<dbReference type="GO" id="GO:0008821">
    <property type="term" value="F:crossover junction DNA endonuclease activity"/>
    <property type="evidence" value="ECO:0007669"/>
    <property type="project" value="InterPro"/>
</dbReference>
<name>A0A098TQT2_9CYAN</name>
<organism evidence="1 2">
    <name type="scientific">Neosynechococcus sphagnicola sy1</name>
    <dbReference type="NCBI Taxonomy" id="1497020"/>
    <lineage>
        <taxon>Bacteria</taxon>
        <taxon>Bacillati</taxon>
        <taxon>Cyanobacteriota</taxon>
        <taxon>Cyanophyceae</taxon>
        <taxon>Neosynechococcales</taxon>
        <taxon>Neosynechococcaceae</taxon>
        <taxon>Neosynechococcus</taxon>
    </lineage>
</organism>
<dbReference type="Proteomes" id="UP000030170">
    <property type="component" value="Unassembled WGS sequence"/>
</dbReference>
<dbReference type="InterPro" id="IPR012337">
    <property type="entry name" value="RNaseH-like_sf"/>
</dbReference>
<evidence type="ECO:0000313" key="1">
    <source>
        <dbReference type="EMBL" id="KGF73193.1"/>
    </source>
</evidence>
<gene>
    <name evidence="1" type="ORF">DO97_01355</name>
</gene>
<protein>
    <submittedName>
        <fullName evidence="1">Holliday junction endonuclease</fullName>
    </submittedName>
</protein>
<dbReference type="GO" id="GO:0003676">
    <property type="term" value="F:nucleic acid binding"/>
    <property type="evidence" value="ECO:0007669"/>
    <property type="project" value="InterPro"/>
</dbReference>
<dbReference type="PANTHER" id="PTHR36015">
    <property type="entry name" value="HOLLIDAY JUNCTION RESOLVASE MOC1, CHLOROPLASTIC-RELATED"/>
    <property type="match status" value="1"/>
</dbReference>
<dbReference type="InterPro" id="IPR045290">
    <property type="entry name" value="MOC1-like"/>
</dbReference>
<proteinExistence type="predicted"/>
<dbReference type="EMBL" id="JJML01000014">
    <property type="protein sequence ID" value="KGF73193.1"/>
    <property type="molecule type" value="Genomic_DNA"/>
</dbReference>
<keyword evidence="1" id="KW-0540">Nuclease</keyword>
<reference evidence="1 2" key="1">
    <citation type="journal article" date="2014" name="Mol. Ecol.">
        <title>Evolution of Synechococcus.</title>
        <authorList>
            <person name="Dvorak P."/>
            <person name="Casamatta D."/>
            <person name="Hasler P."/>
            <person name="Poulickova A."/>
            <person name="Ondrej V."/>
            <person name="Sanges R."/>
        </authorList>
    </citation>
    <scope>NUCLEOTIDE SEQUENCE [LARGE SCALE GENOMIC DNA]</scope>
    <source>
        <strain evidence="1 2">CAUP A 1101</strain>
    </source>
</reference>
<comment type="caution">
    <text evidence="1">The sequence shown here is derived from an EMBL/GenBank/DDBJ whole genome shotgun (WGS) entry which is preliminary data.</text>
</comment>
<evidence type="ECO:0000313" key="2">
    <source>
        <dbReference type="Proteomes" id="UP000030170"/>
    </source>
</evidence>
<dbReference type="PANTHER" id="PTHR36015:SF6">
    <property type="entry name" value="HOLLIDAY JUNCTION RESOLVASE MOC1, CHLOROPLASTIC-RELATED"/>
    <property type="match status" value="1"/>
</dbReference>
<dbReference type="STRING" id="1497020.DO97_01355"/>